<dbReference type="EMBL" id="CACRXK020004983">
    <property type="protein sequence ID" value="CAB4004728.1"/>
    <property type="molecule type" value="Genomic_DNA"/>
</dbReference>
<protein>
    <submittedName>
        <fullName evidence="1">Uncharacterized protein</fullName>
    </submittedName>
</protein>
<gene>
    <name evidence="1" type="ORF">PACLA_8A061117</name>
</gene>
<name>A0A7D9E907_PARCT</name>
<keyword evidence="2" id="KW-1185">Reference proteome</keyword>
<proteinExistence type="predicted"/>
<comment type="caution">
    <text evidence="1">The sequence shown here is derived from an EMBL/GenBank/DDBJ whole genome shotgun (WGS) entry which is preliminary data.</text>
</comment>
<evidence type="ECO:0000313" key="1">
    <source>
        <dbReference type="EMBL" id="CAB4004728.1"/>
    </source>
</evidence>
<sequence length="99" mass="10872">MAYKNKKFLTIEGEDANKINKHLTGTICTSNDVDYGNTLGNKATNAVNSSDKTPAENHHSSVCVCSELSPELEGLKLDLVVLESKFGHKIQAIEENFYV</sequence>
<organism evidence="1 2">
    <name type="scientific">Paramuricea clavata</name>
    <name type="common">Red gorgonian</name>
    <name type="synonym">Violescent sea-whip</name>
    <dbReference type="NCBI Taxonomy" id="317549"/>
    <lineage>
        <taxon>Eukaryota</taxon>
        <taxon>Metazoa</taxon>
        <taxon>Cnidaria</taxon>
        <taxon>Anthozoa</taxon>
        <taxon>Octocorallia</taxon>
        <taxon>Malacalcyonacea</taxon>
        <taxon>Plexauridae</taxon>
        <taxon>Paramuricea</taxon>
    </lineage>
</organism>
<evidence type="ECO:0000313" key="2">
    <source>
        <dbReference type="Proteomes" id="UP001152795"/>
    </source>
</evidence>
<dbReference type="Proteomes" id="UP001152795">
    <property type="component" value="Unassembled WGS sequence"/>
</dbReference>
<dbReference type="AlphaFoldDB" id="A0A7D9E907"/>
<accession>A0A7D9E907</accession>
<reference evidence="1" key="1">
    <citation type="submission" date="2020-04" db="EMBL/GenBank/DDBJ databases">
        <authorList>
            <person name="Alioto T."/>
            <person name="Alioto T."/>
            <person name="Gomez Garrido J."/>
        </authorList>
    </citation>
    <scope>NUCLEOTIDE SEQUENCE</scope>
    <source>
        <strain evidence="1">A484AB</strain>
    </source>
</reference>